<proteinExistence type="predicted"/>
<evidence type="ECO:0000259" key="2">
    <source>
        <dbReference type="PROSITE" id="PS51411"/>
    </source>
</evidence>
<dbReference type="VEuPathDB" id="FungiDB:LCOR_00275.1"/>
<sequence>MLEQQSPPVFTSSPRDNNQSFRFPPAPINDTPLSYSSNDVNDDMMIDDTPNWLGGPLTDEVLSQSQDQKDQQKHHHQRQSSAMESMLFDQEREKMMQYESMMPYRRHSLAHHESLLQHKTSTATSSLLSSSGGPWLSEKRASFSSAASFSSQIDPFGVWSPKKMPSLWESNTSNNNNNNNYSTSPAPTSSSSSCSPPSPPGIVSSTSPSSSLFQQPPSSQFSQYRFPLAGGMDHCAPPPPSADMRLGRRLSLAPPNTTTPNQDMMHYAKSRDMLSSVPEEPGLLPYRRHSLAGPLLGVSRNLDEQRQQQRQLDKFLPSNLLTSDTIMEGEATGTIGHHHHQQQGDMWCMVEFKAGRSEIYCSSIPVEKDDWVIVEADRGRDLGKVVARDLPVDQVVLLMQQQQASSWDHSQSDNANNGTNAPPSTPKRIVRLASAAEITLLVTKRQDEQKALLICQTKSKQKKLMMDIVDAEYQWDRRKLTFYFVAERRVDFRELVRDLFRIYKTRIWMCSVNTVGKKPPM</sequence>
<dbReference type="PANTHER" id="PTHR43830">
    <property type="entry name" value="PROTEIN PSP1"/>
    <property type="match status" value="1"/>
</dbReference>
<dbReference type="EMBL" id="CBTN010000001">
    <property type="protein sequence ID" value="CDH48496.1"/>
    <property type="molecule type" value="Genomic_DNA"/>
</dbReference>
<dbReference type="Proteomes" id="UP000027586">
    <property type="component" value="Unassembled WGS sequence"/>
</dbReference>
<dbReference type="InterPro" id="IPR047767">
    <property type="entry name" value="PSP1-like"/>
</dbReference>
<feature type="domain" description="PSP1 C-terminal" evidence="2">
    <location>
        <begin position="427"/>
        <end position="512"/>
    </location>
</feature>
<evidence type="ECO:0000256" key="1">
    <source>
        <dbReference type="SAM" id="MobiDB-lite"/>
    </source>
</evidence>
<feature type="region of interest" description="Disordered" evidence="1">
    <location>
        <begin position="1"/>
        <end position="86"/>
    </location>
</feature>
<dbReference type="OrthoDB" id="243127at2759"/>
<protein>
    <submittedName>
        <fullName evidence="3">Psp1-domain-containing protein</fullName>
    </submittedName>
</protein>
<dbReference type="Pfam" id="PF04468">
    <property type="entry name" value="PSP1"/>
    <property type="match status" value="1"/>
</dbReference>
<dbReference type="AlphaFoldDB" id="A0A068RHR9"/>
<feature type="compositionally biased region" description="Polar residues" evidence="1">
    <location>
        <begin position="407"/>
        <end position="422"/>
    </location>
</feature>
<accession>A0A068RHR9</accession>
<dbReference type="NCBIfam" id="NF041131">
    <property type="entry name" value="RicT_YaaT_fam"/>
    <property type="match status" value="1"/>
</dbReference>
<evidence type="ECO:0000313" key="3">
    <source>
        <dbReference type="EMBL" id="CDH48496.1"/>
    </source>
</evidence>
<dbReference type="PANTHER" id="PTHR43830:SF3">
    <property type="entry name" value="PROTEIN PSP1"/>
    <property type="match status" value="1"/>
</dbReference>
<dbReference type="PROSITE" id="PS51411">
    <property type="entry name" value="PSP1_C"/>
    <property type="match status" value="1"/>
</dbReference>
<feature type="region of interest" description="Disordered" evidence="1">
    <location>
        <begin position="169"/>
        <end position="225"/>
    </location>
</feature>
<feature type="compositionally biased region" description="Low complexity" evidence="1">
    <location>
        <begin position="170"/>
        <end position="223"/>
    </location>
</feature>
<organism evidence="3 4">
    <name type="scientific">Lichtheimia corymbifera JMRC:FSU:9682</name>
    <dbReference type="NCBI Taxonomy" id="1263082"/>
    <lineage>
        <taxon>Eukaryota</taxon>
        <taxon>Fungi</taxon>
        <taxon>Fungi incertae sedis</taxon>
        <taxon>Mucoromycota</taxon>
        <taxon>Mucoromycotina</taxon>
        <taxon>Mucoromycetes</taxon>
        <taxon>Mucorales</taxon>
        <taxon>Lichtheimiaceae</taxon>
        <taxon>Lichtheimia</taxon>
    </lineage>
</organism>
<dbReference type="InterPro" id="IPR007557">
    <property type="entry name" value="PSP1_C"/>
</dbReference>
<feature type="region of interest" description="Disordered" evidence="1">
    <location>
        <begin position="407"/>
        <end position="426"/>
    </location>
</feature>
<comment type="caution">
    <text evidence="3">The sequence shown here is derived from an EMBL/GenBank/DDBJ whole genome shotgun (WGS) entry which is preliminary data.</text>
</comment>
<feature type="compositionally biased region" description="Polar residues" evidence="1">
    <location>
        <begin position="1"/>
        <end position="21"/>
    </location>
</feature>
<reference evidence="3" key="1">
    <citation type="submission" date="2013-08" db="EMBL/GenBank/DDBJ databases">
        <title>Gene expansion shapes genome architecture in the human pathogen Lichtheimia corymbifera: an evolutionary genomics analysis in the ancient terrestrial Mucorales (Mucoromycotina).</title>
        <authorList>
            <person name="Schwartze V.U."/>
            <person name="Winter S."/>
            <person name="Shelest E."/>
            <person name="Marcet-Houben M."/>
            <person name="Horn F."/>
            <person name="Wehner S."/>
            <person name="Hoffmann K."/>
            <person name="Riege K."/>
            <person name="Sammeth M."/>
            <person name="Nowrousian M."/>
            <person name="Valiante V."/>
            <person name="Linde J."/>
            <person name="Jacobsen I.D."/>
            <person name="Marz M."/>
            <person name="Brakhage A.A."/>
            <person name="Gabaldon T."/>
            <person name="Bocker S."/>
            <person name="Voigt K."/>
        </authorList>
    </citation>
    <scope>NUCLEOTIDE SEQUENCE [LARGE SCALE GENOMIC DNA]</scope>
    <source>
        <strain evidence="3">FSU 9682</strain>
    </source>
</reference>
<keyword evidence="4" id="KW-1185">Reference proteome</keyword>
<evidence type="ECO:0000313" key="4">
    <source>
        <dbReference type="Proteomes" id="UP000027586"/>
    </source>
</evidence>
<dbReference type="GO" id="GO:0005737">
    <property type="term" value="C:cytoplasm"/>
    <property type="evidence" value="ECO:0007669"/>
    <property type="project" value="TreeGrafter"/>
</dbReference>
<name>A0A068RHR9_9FUNG</name>
<gene>
    <name evidence="3" type="ORF">LCOR_00275.1</name>
</gene>